<accession>A0A1I7RLG8</accession>
<dbReference type="Proteomes" id="UP000095284">
    <property type="component" value="Unplaced"/>
</dbReference>
<organism evidence="4 6">
    <name type="scientific">Bursaphelenchus xylophilus</name>
    <name type="common">Pinewood nematode worm</name>
    <name type="synonym">Aphelenchoides xylophilus</name>
    <dbReference type="NCBI Taxonomy" id="6326"/>
    <lineage>
        <taxon>Eukaryota</taxon>
        <taxon>Metazoa</taxon>
        <taxon>Ecdysozoa</taxon>
        <taxon>Nematoda</taxon>
        <taxon>Chromadorea</taxon>
        <taxon>Rhabditida</taxon>
        <taxon>Tylenchina</taxon>
        <taxon>Tylenchomorpha</taxon>
        <taxon>Aphelenchoidea</taxon>
        <taxon>Aphelenchoididae</taxon>
        <taxon>Bursaphelenchus</taxon>
    </lineage>
</organism>
<reference evidence="6" key="1">
    <citation type="submission" date="2016-11" db="UniProtKB">
        <authorList>
            <consortium name="WormBaseParasite"/>
        </authorList>
    </citation>
    <scope>IDENTIFICATION</scope>
</reference>
<gene>
    <name evidence="2" type="ORF">BXYJ_LOCUS1059</name>
</gene>
<evidence type="ECO:0000256" key="1">
    <source>
        <dbReference type="SAM" id="MobiDB-lite"/>
    </source>
</evidence>
<evidence type="ECO:0000313" key="3">
    <source>
        <dbReference type="EMBL" id="CAG9082998.1"/>
    </source>
</evidence>
<feature type="region of interest" description="Disordered" evidence="1">
    <location>
        <begin position="575"/>
        <end position="600"/>
    </location>
</feature>
<evidence type="ECO:0000313" key="5">
    <source>
        <dbReference type="Proteomes" id="UP000659654"/>
    </source>
</evidence>
<dbReference type="Proteomes" id="UP000582659">
    <property type="component" value="Unassembled WGS sequence"/>
</dbReference>
<evidence type="ECO:0000313" key="6">
    <source>
        <dbReference type="WBParaSite" id="BXY_0155300.1"/>
    </source>
</evidence>
<evidence type="ECO:0000313" key="4">
    <source>
        <dbReference type="Proteomes" id="UP000095284"/>
    </source>
</evidence>
<dbReference type="EMBL" id="CAJFDI010000001">
    <property type="protein sequence ID" value="CAD5208823.1"/>
    <property type="molecule type" value="Genomic_DNA"/>
</dbReference>
<protein>
    <submittedName>
        <fullName evidence="2">(pine wood nematode) hypothetical protein</fullName>
    </submittedName>
</protein>
<name>A0A1I7RLG8_BURXY</name>
<dbReference type="OrthoDB" id="10531171at2759"/>
<dbReference type="AlphaFoldDB" id="A0A1I7RLG8"/>
<evidence type="ECO:0000313" key="2">
    <source>
        <dbReference type="EMBL" id="CAD5208823.1"/>
    </source>
</evidence>
<feature type="region of interest" description="Disordered" evidence="1">
    <location>
        <begin position="343"/>
        <end position="375"/>
    </location>
</feature>
<dbReference type="WBParaSite" id="BXY_0155300.1">
    <property type="protein sequence ID" value="BXY_0155300.1"/>
    <property type="gene ID" value="BXY_0155300"/>
</dbReference>
<proteinExistence type="predicted"/>
<sequence>MKQSTQESSLTVCQLFPSGSQAFRRNEFVFWSFASISRWGNCCNGFMVVGSWQSSRRSTSDTVDVNLGQGMEKPSLSRLERRKNHENTTRLCMICGTYTPLGQCLIYPKARRREFDEALNLPKHISDALPTSCCICIRHFDDEDVIAVRSDAHAKINPDAVPCKKMDGVFLTALRELDPLEFLSKSEINPVSLVKQKLGLDRHTKYVQPLDRAVEITEENYQPEELSEGKSLLASLFEEGDTCRMSVSSEEKDSNPLSLVSLFKSTEDGNTSIDLSDILNISGHSPDTENQIKKRKCYSISTKLEAIQYAKDHTTFLAAEKYGVDRKCIRDWMLKEKELKKCTGDQKRIKGAGRPPRAGRNGSVPKNEQEKEELVDDNVLAKLLSEIQKNVKAEESKPNMNLTATKKKTEAPPLLERMDDEEDGGDNEPPPLIAANSNTSSYALRPKRSQPMTNNIPQLKKIPRTSSAFQIPSTSNVSDAELIKQLRIQLTEKNTEIHLLKKKLVATEELLSFYMNTSTPELESDNSPLTKSNENNNKIQSNQALKIGNQLISWKAAKAPTEEPQATAMVVECNQDSLQQHLSSITRTESSDSSEDPSNE</sequence>
<dbReference type="Gene3D" id="1.10.10.60">
    <property type="entry name" value="Homeodomain-like"/>
    <property type="match status" value="1"/>
</dbReference>
<dbReference type="EMBL" id="CAJFCV020000001">
    <property type="protein sequence ID" value="CAG9082998.1"/>
    <property type="molecule type" value="Genomic_DNA"/>
</dbReference>
<dbReference type="Proteomes" id="UP000659654">
    <property type="component" value="Unassembled WGS sequence"/>
</dbReference>
<keyword evidence="5" id="KW-1185">Reference proteome</keyword>
<feature type="region of interest" description="Disordered" evidence="1">
    <location>
        <begin position="392"/>
        <end position="438"/>
    </location>
</feature>
<reference evidence="3" key="2">
    <citation type="submission" date="2020-08" db="EMBL/GenBank/DDBJ databases">
        <authorList>
            <person name="Kikuchi T."/>
        </authorList>
    </citation>
    <scope>NUCLEOTIDE SEQUENCE</scope>
    <source>
        <strain evidence="2">Ka4C1</strain>
    </source>
</reference>